<organism evidence="8 9">
    <name type="scientific">Clostridium tyrobutyricum DIVETGP</name>
    <dbReference type="NCBI Taxonomy" id="1408889"/>
    <lineage>
        <taxon>Bacteria</taxon>
        <taxon>Bacillati</taxon>
        <taxon>Bacillota</taxon>
        <taxon>Clostridia</taxon>
        <taxon>Eubacteriales</taxon>
        <taxon>Clostridiaceae</taxon>
        <taxon>Clostridium</taxon>
    </lineage>
</organism>
<dbReference type="NCBIfam" id="TIGR00091">
    <property type="entry name" value="tRNA (guanosine(46)-N7)-methyltransferase TrmB"/>
    <property type="match status" value="1"/>
</dbReference>
<evidence type="ECO:0000313" key="8">
    <source>
        <dbReference type="EMBL" id="CDL91021.1"/>
    </source>
</evidence>
<evidence type="ECO:0000313" key="9">
    <source>
        <dbReference type="Proteomes" id="UP000019482"/>
    </source>
</evidence>
<evidence type="ECO:0000256" key="3">
    <source>
        <dbReference type="ARBA" id="ARBA00022603"/>
    </source>
</evidence>
<dbReference type="CDD" id="cd02440">
    <property type="entry name" value="AdoMet_MTases"/>
    <property type="match status" value="1"/>
</dbReference>
<protein>
    <recommendedName>
        <fullName evidence="7">tRNA (guanine-N(7)-)-methyltransferase</fullName>
        <ecNumber evidence="7">2.1.1.33</ecNumber>
    </recommendedName>
    <alternativeName>
        <fullName evidence="7">tRNA (guanine(46)-N(7))-methyltransferase</fullName>
    </alternativeName>
    <alternativeName>
        <fullName evidence="7">tRNA(m7G46)-methyltransferase</fullName>
    </alternativeName>
</protein>
<evidence type="ECO:0000256" key="7">
    <source>
        <dbReference type="HAMAP-Rule" id="MF_01057"/>
    </source>
</evidence>
<dbReference type="PROSITE" id="PS51625">
    <property type="entry name" value="SAM_MT_TRMB"/>
    <property type="match status" value="1"/>
</dbReference>
<keyword evidence="6 7" id="KW-0819">tRNA processing</keyword>
<feature type="binding site" evidence="7">
    <location>
        <position position="141"/>
    </location>
    <ligand>
        <name>substrate</name>
    </ligand>
</feature>
<comment type="caution">
    <text evidence="8">The sequence shown here is derived from an EMBL/GenBank/DDBJ whole genome shotgun (WGS) entry which is preliminary data.</text>
</comment>
<evidence type="ECO:0000256" key="1">
    <source>
        <dbReference type="ARBA" id="ARBA00000142"/>
    </source>
</evidence>
<name>W6N4C6_CLOTY</name>
<feature type="binding site" evidence="7">
    <location>
        <position position="83"/>
    </location>
    <ligand>
        <name>S-adenosyl-L-methionine</name>
        <dbReference type="ChEBI" id="CHEBI:59789"/>
    </ligand>
</feature>
<dbReference type="GO" id="GO:0008176">
    <property type="term" value="F:tRNA (guanine(46)-N7)-methyltransferase activity"/>
    <property type="evidence" value="ECO:0007669"/>
    <property type="project" value="UniProtKB-UniRule"/>
</dbReference>
<comment type="caution">
    <text evidence="7">Lacks conserved residue(s) required for the propagation of feature annotation.</text>
</comment>
<dbReference type="GO" id="GO:0043527">
    <property type="term" value="C:tRNA methyltransferase complex"/>
    <property type="evidence" value="ECO:0007669"/>
    <property type="project" value="TreeGrafter"/>
</dbReference>
<feature type="binding site" evidence="7">
    <location>
        <position position="31"/>
    </location>
    <ligand>
        <name>S-adenosyl-L-methionine</name>
        <dbReference type="ChEBI" id="CHEBI:59789"/>
    </ligand>
</feature>
<gene>
    <name evidence="7" type="primary">trmB</name>
    <name evidence="8" type="ORF">CTDIVETGP_1091</name>
</gene>
<keyword evidence="4 7" id="KW-0808">Transferase</keyword>
<comment type="function">
    <text evidence="2 7">Catalyzes the formation of N(7)-methylguanine at position 46 (m7G46) in tRNA.</text>
</comment>
<comment type="similarity">
    <text evidence="7">Belongs to the class I-like SAM-binding methyltransferase superfamily. TrmB family.</text>
</comment>
<keyword evidence="3 7" id="KW-0489">Methyltransferase</keyword>
<dbReference type="InterPro" id="IPR055361">
    <property type="entry name" value="tRNA_methyltr_TrmB_bact"/>
</dbReference>
<keyword evidence="9" id="KW-1185">Reference proteome</keyword>
<dbReference type="UniPathway" id="UPA00989"/>
<dbReference type="EC" id="2.1.1.33" evidence="7"/>
<dbReference type="InterPro" id="IPR003358">
    <property type="entry name" value="tRNA_(Gua-N-7)_MeTrfase_Trmb"/>
</dbReference>
<feature type="binding site" evidence="7">
    <location>
        <begin position="178"/>
        <end position="181"/>
    </location>
    <ligand>
        <name>substrate</name>
    </ligand>
</feature>
<dbReference type="PANTHER" id="PTHR23417">
    <property type="entry name" value="3-DEOXY-D-MANNO-OCTULOSONIC-ACID TRANSFERASE/TRNA GUANINE-N 7 - -METHYLTRANSFERASE"/>
    <property type="match status" value="1"/>
</dbReference>
<accession>W6N4C6</accession>
<dbReference type="SUPFAM" id="SSF53335">
    <property type="entry name" value="S-adenosyl-L-methionine-dependent methyltransferases"/>
    <property type="match status" value="1"/>
</dbReference>
<dbReference type="Proteomes" id="UP000019482">
    <property type="component" value="Unassembled WGS sequence"/>
</dbReference>
<sequence length="199" mass="23862">MGSSRLTVVKPQEYKGKWREEFKNSQDIYLELGCGRGRFLCDNASNNKDINYIGIDLKDEVLIYALRRAIDMEMENVRIVPMNINNIEEVFDRDEISRIYVNFCNPWPKERHKKRRLTHTRLLEKYKIFLKPEGEIWFKTDNLELFNESQNYFKESGFNIQYLTYDLHKSNFKGNITTEYEQKFIGLGMKIMFLIVKML</sequence>
<dbReference type="EMBL" id="CBXI010000016">
    <property type="protein sequence ID" value="CDL91021.1"/>
    <property type="molecule type" value="Genomic_DNA"/>
</dbReference>
<dbReference type="Gene3D" id="3.40.50.150">
    <property type="entry name" value="Vaccinia Virus protein VP39"/>
    <property type="match status" value="1"/>
</dbReference>
<dbReference type="HAMAP" id="MF_01057">
    <property type="entry name" value="tRNA_methyltr_TrmB"/>
    <property type="match status" value="1"/>
</dbReference>
<evidence type="ECO:0000256" key="4">
    <source>
        <dbReference type="ARBA" id="ARBA00022679"/>
    </source>
</evidence>
<evidence type="ECO:0000256" key="5">
    <source>
        <dbReference type="ARBA" id="ARBA00022691"/>
    </source>
</evidence>
<comment type="catalytic activity">
    <reaction evidence="1 7">
        <text>guanosine(46) in tRNA + S-adenosyl-L-methionine = N(7)-methylguanosine(46) in tRNA + S-adenosyl-L-homocysteine</text>
        <dbReference type="Rhea" id="RHEA:42708"/>
        <dbReference type="Rhea" id="RHEA-COMP:10188"/>
        <dbReference type="Rhea" id="RHEA-COMP:10189"/>
        <dbReference type="ChEBI" id="CHEBI:57856"/>
        <dbReference type="ChEBI" id="CHEBI:59789"/>
        <dbReference type="ChEBI" id="CHEBI:74269"/>
        <dbReference type="ChEBI" id="CHEBI:74480"/>
        <dbReference type="EC" id="2.1.1.33"/>
    </reaction>
</comment>
<proteinExistence type="inferred from homology"/>
<dbReference type="PANTHER" id="PTHR23417:SF14">
    <property type="entry name" value="PENTACOTRIPEPTIDE-REPEAT REGION OF PRORP DOMAIN-CONTAINING PROTEIN"/>
    <property type="match status" value="1"/>
</dbReference>
<dbReference type="Pfam" id="PF02390">
    <property type="entry name" value="Methyltransf_4"/>
    <property type="match status" value="1"/>
</dbReference>
<evidence type="ECO:0000256" key="6">
    <source>
        <dbReference type="ARBA" id="ARBA00022694"/>
    </source>
</evidence>
<dbReference type="NCBIfam" id="NF001080">
    <property type="entry name" value="PRK00121.2-2"/>
    <property type="match status" value="1"/>
</dbReference>
<dbReference type="InterPro" id="IPR029063">
    <property type="entry name" value="SAM-dependent_MTases_sf"/>
</dbReference>
<dbReference type="AlphaFoldDB" id="W6N4C6"/>
<keyword evidence="5 7" id="KW-0949">S-adenosyl-L-methionine</keyword>
<feature type="binding site" evidence="7">
    <location>
        <position position="56"/>
    </location>
    <ligand>
        <name>S-adenosyl-L-methionine</name>
        <dbReference type="ChEBI" id="CHEBI:59789"/>
    </ligand>
</feature>
<feature type="binding site" evidence="7">
    <location>
        <position position="109"/>
    </location>
    <ligand>
        <name>substrate</name>
    </ligand>
</feature>
<comment type="pathway">
    <text evidence="7">tRNA modification; N(7)-methylguanine-tRNA biosynthesis.</text>
</comment>
<reference evidence="8 9" key="1">
    <citation type="journal article" date="2015" name="Genome Announc.">
        <title>Draft Genome Sequence of Clostridium tyrobutyricum Strain DIVETGP, Isolated from Cow's Milk for Grana Padano Production.</title>
        <authorList>
            <person name="Soggiu A."/>
            <person name="Piras C."/>
            <person name="Gaiarsa S."/>
            <person name="Sassera D."/>
            <person name="Roncada P."/>
            <person name="Bendixen E."/>
            <person name="Brasca M."/>
            <person name="Bonizzi L."/>
        </authorList>
    </citation>
    <scope>NUCLEOTIDE SEQUENCE [LARGE SCALE GENOMIC DNA]</scope>
    <source>
        <strain evidence="8 9">DIVETGP</strain>
    </source>
</reference>
<evidence type="ECO:0000256" key="2">
    <source>
        <dbReference type="ARBA" id="ARBA00003015"/>
    </source>
</evidence>
<feature type="binding site" evidence="7">
    <location>
        <position position="105"/>
    </location>
    <ligand>
        <name>S-adenosyl-L-methionine</name>
        <dbReference type="ChEBI" id="CHEBI:59789"/>
    </ligand>
</feature>